<dbReference type="GO" id="GO:0008374">
    <property type="term" value="F:O-acyltransferase activity"/>
    <property type="evidence" value="ECO:0007669"/>
    <property type="project" value="InterPro"/>
</dbReference>
<evidence type="ECO:0000256" key="4">
    <source>
        <dbReference type="ARBA" id="ARBA00022679"/>
    </source>
</evidence>
<feature type="transmembrane region" description="Helical" evidence="8">
    <location>
        <begin position="77"/>
        <end position="93"/>
    </location>
</feature>
<name>A0A1X0RQK2_RHIZD</name>
<feature type="transmembrane region" description="Helical" evidence="8">
    <location>
        <begin position="161"/>
        <end position="179"/>
    </location>
</feature>
<keyword evidence="7 8" id="KW-0472">Membrane</keyword>
<feature type="transmembrane region" description="Helical" evidence="8">
    <location>
        <begin position="299"/>
        <end position="317"/>
    </location>
</feature>
<dbReference type="OMA" id="FYSPRAM"/>
<keyword evidence="6 8" id="KW-1133">Transmembrane helix</keyword>
<dbReference type="InterPro" id="IPR032805">
    <property type="entry name" value="Wax_synthase_dom"/>
</dbReference>
<dbReference type="PANTHER" id="PTHR31595:SF57">
    <property type="entry name" value="OS04G0481900 PROTEIN"/>
    <property type="match status" value="1"/>
</dbReference>
<evidence type="ECO:0000256" key="5">
    <source>
        <dbReference type="ARBA" id="ARBA00022692"/>
    </source>
</evidence>
<evidence type="ECO:0000313" key="10">
    <source>
        <dbReference type="EMBL" id="ORE14211.1"/>
    </source>
</evidence>
<comment type="subcellular location">
    <subcellularLocation>
        <location evidence="1">Membrane</location>
        <topology evidence="1">Multi-pass membrane protein</topology>
    </subcellularLocation>
</comment>
<accession>A0A1X0RQK2</accession>
<dbReference type="GO" id="GO:0006629">
    <property type="term" value="P:lipid metabolic process"/>
    <property type="evidence" value="ECO:0007669"/>
    <property type="project" value="InterPro"/>
</dbReference>
<keyword evidence="5 8" id="KW-0812">Transmembrane</keyword>
<evidence type="ECO:0000256" key="2">
    <source>
        <dbReference type="ARBA" id="ARBA00005179"/>
    </source>
</evidence>
<evidence type="ECO:0000256" key="1">
    <source>
        <dbReference type="ARBA" id="ARBA00004141"/>
    </source>
</evidence>
<evidence type="ECO:0000256" key="7">
    <source>
        <dbReference type="ARBA" id="ARBA00023136"/>
    </source>
</evidence>
<dbReference type="AlphaFoldDB" id="A0A1X0RQK2"/>
<comment type="similarity">
    <text evidence="3">Belongs to the wax synthase family.</text>
</comment>
<evidence type="ECO:0000256" key="8">
    <source>
        <dbReference type="SAM" id="Phobius"/>
    </source>
</evidence>
<evidence type="ECO:0000256" key="6">
    <source>
        <dbReference type="ARBA" id="ARBA00022989"/>
    </source>
</evidence>
<reference evidence="10 11" key="1">
    <citation type="journal article" date="2016" name="Proc. Natl. Acad. Sci. U.S.A.">
        <title>Lipid metabolic changes in an early divergent fungus govern the establishment of a mutualistic symbiosis with endobacteria.</title>
        <authorList>
            <person name="Lastovetsky O.A."/>
            <person name="Gaspar M.L."/>
            <person name="Mondo S.J."/>
            <person name="LaButti K.M."/>
            <person name="Sandor L."/>
            <person name="Grigoriev I.V."/>
            <person name="Henry S.A."/>
            <person name="Pawlowska T.E."/>
        </authorList>
    </citation>
    <scope>NUCLEOTIDE SEQUENCE [LARGE SCALE GENOMIC DNA]</scope>
    <source>
        <strain evidence="10 11">ATCC 11559</strain>
    </source>
</reference>
<evidence type="ECO:0000256" key="3">
    <source>
        <dbReference type="ARBA" id="ARBA00007282"/>
    </source>
</evidence>
<sequence length="332" mass="38319">MVIAASMAPYIHIPIPGPILHLDHLTLVCIYIGCILVDYFICCCTSIPYHKYKLWLATFHILMPILVAPLAKGWTTSYIAVPWLIASAGVYVAEKYKRTLTLTAWFKTAFIECMATNPQGDQIRRRGVQRLLRILLGLAICRYMITPLLPEVPQILFQYPWYSIPGVYYTFLMGFKGYLLMNASTVSLSVIQTTCGIDLLEPFDKPFLATSPKDFWSRRWNSIVRNLFIKHLYTANDRGVNKRLYVFYFSASMHEIIMTIVNRQMTFEQFCFFMVHGLAVTAQVTLFRSVKLPRPLATVLTLLFFCLTGKLFLMPFLRYEDMAFFLGKHSYL</sequence>
<proteinExistence type="inferred from homology"/>
<organism evidence="10 11">
    <name type="scientific">Rhizopus microsporus</name>
    <dbReference type="NCBI Taxonomy" id="58291"/>
    <lineage>
        <taxon>Eukaryota</taxon>
        <taxon>Fungi</taxon>
        <taxon>Fungi incertae sedis</taxon>
        <taxon>Mucoromycota</taxon>
        <taxon>Mucoromycotina</taxon>
        <taxon>Mucoromycetes</taxon>
        <taxon>Mucorales</taxon>
        <taxon>Mucorineae</taxon>
        <taxon>Rhizopodaceae</taxon>
        <taxon>Rhizopus</taxon>
    </lineage>
</organism>
<dbReference type="PANTHER" id="PTHR31595">
    <property type="entry name" value="LONG-CHAIN-ALCOHOL O-FATTY-ACYLTRANSFERASE 3-RELATED"/>
    <property type="match status" value="1"/>
</dbReference>
<dbReference type="Proteomes" id="UP000242381">
    <property type="component" value="Unassembled WGS sequence"/>
</dbReference>
<comment type="pathway">
    <text evidence="2">Secondary metabolite biosynthesis.</text>
</comment>
<gene>
    <name evidence="10" type="ORF">BCV71DRAFT_293743</name>
</gene>
<keyword evidence="4" id="KW-0808">Transferase</keyword>
<protein>
    <recommendedName>
        <fullName evidence="9">Wax synthase domain-containing protein</fullName>
    </recommendedName>
</protein>
<feature type="domain" description="Wax synthase" evidence="9">
    <location>
        <begin position="203"/>
        <end position="274"/>
    </location>
</feature>
<feature type="transmembrane region" description="Helical" evidence="8">
    <location>
        <begin position="54"/>
        <end position="71"/>
    </location>
</feature>
<evidence type="ECO:0000313" key="11">
    <source>
        <dbReference type="Proteomes" id="UP000242381"/>
    </source>
</evidence>
<feature type="transmembrane region" description="Helical" evidence="8">
    <location>
        <begin position="267"/>
        <end position="287"/>
    </location>
</feature>
<evidence type="ECO:0000259" key="9">
    <source>
        <dbReference type="Pfam" id="PF13813"/>
    </source>
</evidence>
<feature type="transmembrane region" description="Helical" evidence="8">
    <location>
        <begin position="244"/>
        <end position="261"/>
    </location>
</feature>
<dbReference type="InterPro" id="IPR044851">
    <property type="entry name" value="Wax_synthase"/>
</dbReference>
<dbReference type="GO" id="GO:0016020">
    <property type="term" value="C:membrane"/>
    <property type="evidence" value="ECO:0007669"/>
    <property type="project" value="UniProtKB-SubCell"/>
</dbReference>
<dbReference type="VEuPathDB" id="FungiDB:BCV72DRAFT_208703"/>
<feature type="transmembrane region" description="Helical" evidence="8">
    <location>
        <begin position="24"/>
        <end position="42"/>
    </location>
</feature>
<dbReference type="EMBL" id="KV921484">
    <property type="protein sequence ID" value="ORE14211.1"/>
    <property type="molecule type" value="Genomic_DNA"/>
</dbReference>
<dbReference type="Pfam" id="PF13813">
    <property type="entry name" value="MBOAT_2"/>
    <property type="match status" value="1"/>
</dbReference>
<feature type="transmembrane region" description="Helical" evidence="8">
    <location>
        <begin position="131"/>
        <end position="149"/>
    </location>
</feature>